<gene>
    <name evidence="1" type="ORF">S03H2_31468</name>
</gene>
<comment type="caution">
    <text evidence="1">The sequence shown here is derived from an EMBL/GenBank/DDBJ whole genome shotgun (WGS) entry which is preliminary data.</text>
</comment>
<evidence type="ECO:0000313" key="1">
    <source>
        <dbReference type="EMBL" id="GAH48847.1"/>
    </source>
</evidence>
<organism evidence="1">
    <name type="scientific">marine sediment metagenome</name>
    <dbReference type="NCBI Taxonomy" id="412755"/>
    <lineage>
        <taxon>unclassified sequences</taxon>
        <taxon>metagenomes</taxon>
        <taxon>ecological metagenomes</taxon>
    </lineage>
</organism>
<sequence>CDADHDLMTVYTVGERIPVWILGCGADVYVLIGDDATHTFTKKDIVDLADLTTYSGMGKKKDAYVAVTTDTADATGRGYTTLFWIGKALEGGVCTAASARYVPVKLSF</sequence>
<protein>
    <submittedName>
        <fullName evidence="1">Uncharacterized protein</fullName>
    </submittedName>
</protein>
<feature type="non-terminal residue" evidence="1">
    <location>
        <position position="1"/>
    </location>
</feature>
<dbReference type="AlphaFoldDB" id="X1FV08"/>
<dbReference type="EMBL" id="BARU01019082">
    <property type="protein sequence ID" value="GAH48847.1"/>
    <property type="molecule type" value="Genomic_DNA"/>
</dbReference>
<name>X1FV08_9ZZZZ</name>
<accession>X1FV08</accession>
<reference evidence="1" key="1">
    <citation type="journal article" date="2014" name="Front. Microbiol.">
        <title>High frequency of phylogenetically diverse reductive dehalogenase-homologous genes in deep subseafloor sedimentary metagenomes.</title>
        <authorList>
            <person name="Kawai M."/>
            <person name="Futagami T."/>
            <person name="Toyoda A."/>
            <person name="Takaki Y."/>
            <person name="Nishi S."/>
            <person name="Hori S."/>
            <person name="Arai W."/>
            <person name="Tsubouchi T."/>
            <person name="Morono Y."/>
            <person name="Uchiyama I."/>
            <person name="Ito T."/>
            <person name="Fujiyama A."/>
            <person name="Inagaki F."/>
            <person name="Takami H."/>
        </authorList>
    </citation>
    <scope>NUCLEOTIDE SEQUENCE</scope>
    <source>
        <strain evidence="1">Expedition CK06-06</strain>
    </source>
</reference>
<proteinExistence type="predicted"/>